<evidence type="ECO:0000256" key="10">
    <source>
        <dbReference type="PIRNR" id="PIRNR000804"/>
    </source>
</evidence>
<sequence length="392" mass="42443">MQILLEHERFANALAFVERTVASRDTIPALTGILLEAESGTGPGVRLTSTDLEMGATTRVDAEVETPGRVLLPGRLLTSIVRRLPGGDVRLTLDGTDGSGVVSLTSGSSRFQIRTMDASDFPDIPTVEGGPWQVDARVLREGIERTEFAASPEESRPVLNGVLLEVEALRVRAVATDSSRLAYYEMPLAPRASAPASDGEGGTGVSTSSSPLRVLVPSRSLAEVMRLLAGLEEPVTLRLSEHHLSFETGSFLFFSRLIEGEFPDYRRVFRSQQVVSCTVDRQAFLDALERVSLVSRKGPAVVRVRVAPGGNPERLELESHGAEAGQASEALPVEETEGSGQTAYQARYLTDVLRVLSCSHVRFAYSEGDHPGTVRPLDEEGYTYVVMPVRLP</sequence>
<dbReference type="GO" id="GO:0008408">
    <property type="term" value="F:3'-5' exonuclease activity"/>
    <property type="evidence" value="ECO:0007669"/>
    <property type="project" value="InterPro"/>
</dbReference>
<evidence type="ECO:0000256" key="5">
    <source>
        <dbReference type="ARBA" id="ARBA00022679"/>
    </source>
</evidence>
<dbReference type="Pfam" id="PF02767">
    <property type="entry name" value="DNA_pol3_beta_2"/>
    <property type="match status" value="2"/>
</dbReference>
<evidence type="ECO:0000259" key="11">
    <source>
        <dbReference type="Pfam" id="PF00712"/>
    </source>
</evidence>
<dbReference type="GO" id="GO:0009360">
    <property type="term" value="C:DNA polymerase III complex"/>
    <property type="evidence" value="ECO:0007669"/>
    <property type="project" value="InterPro"/>
</dbReference>
<comment type="subunit">
    <text evidence="10">Forms a ring-shaped head-to-tail homodimer around DNA.</text>
</comment>
<dbReference type="AlphaFoldDB" id="A0A0K2SFI9"/>
<dbReference type="GO" id="GO:0006271">
    <property type="term" value="P:DNA strand elongation involved in DNA replication"/>
    <property type="evidence" value="ECO:0007669"/>
    <property type="project" value="TreeGrafter"/>
</dbReference>
<dbReference type="GO" id="GO:0003887">
    <property type="term" value="F:DNA-directed DNA polymerase activity"/>
    <property type="evidence" value="ECO:0007669"/>
    <property type="project" value="UniProtKB-UniRule"/>
</dbReference>
<evidence type="ECO:0000313" key="14">
    <source>
        <dbReference type="EMBL" id="BAS25863.1"/>
    </source>
</evidence>
<comment type="function">
    <text evidence="10">Confers DNA tethering and processivity to DNA polymerases and other proteins. Acts as a clamp, forming a ring around DNA (a reaction catalyzed by the clamp-loading complex) which diffuses in an ATP-independent manner freely and bidirectionally along dsDNA. Initially characterized for its ability to contact the catalytic subunit of DNA polymerase III (Pol III), a complex, multichain enzyme responsible for most of the replicative synthesis in bacteria; Pol III exhibits 3'-5' exonuclease proofreading activity. The beta chain is required for initiation of replication as well as for processivity of DNA replication.</text>
</comment>
<proteinExistence type="inferred from homology"/>
<evidence type="ECO:0000256" key="6">
    <source>
        <dbReference type="ARBA" id="ARBA00022695"/>
    </source>
</evidence>
<evidence type="ECO:0000256" key="7">
    <source>
        <dbReference type="ARBA" id="ARBA00022705"/>
    </source>
</evidence>
<feature type="domain" description="DNA polymerase III beta sliding clamp C-terminal" evidence="13">
    <location>
        <begin position="267"/>
        <end position="390"/>
    </location>
</feature>
<dbReference type="Pfam" id="PF00712">
    <property type="entry name" value="DNA_pol3_beta"/>
    <property type="match status" value="1"/>
</dbReference>
<dbReference type="SUPFAM" id="SSF55979">
    <property type="entry name" value="DNA clamp"/>
    <property type="match status" value="3"/>
</dbReference>
<dbReference type="NCBIfam" id="TIGR00663">
    <property type="entry name" value="dnan"/>
    <property type="match status" value="1"/>
</dbReference>
<dbReference type="Pfam" id="PF02768">
    <property type="entry name" value="DNA_pol3_beta_3"/>
    <property type="match status" value="1"/>
</dbReference>
<dbReference type="Gene3D" id="3.70.10.10">
    <property type="match status" value="1"/>
</dbReference>
<feature type="domain" description="DNA polymerase III beta sliding clamp N-terminal" evidence="11">
    <location>
        <begin position="1"/>
        <end position="125"/>
    </location>
</feature>
<dbReference type="CDD" id="cd00140">
    <property type="entry name" value="beta_clamp"/>
    <property type="match status" value="1"/>
</dbReference>
<evidence type="ECO:0000256" key="4">
    <source>
        <dbReference type="ARBA" id="ARBA00022490"/>
    </source>
</evidence>
<dbReference type="InterPro" id="IPR046938">
    <property type="entry name" value="DNA_clamp_sf"/>
</dbReference>
<organism evidence="14 15">
    <name type="scientific">Limnochorda pilosa</name>
    <dbReference type="NCBI Taxonomy" id="1555112"/>
    <lineage>
        <taxon>Bacteria</taxon>
        <taxon>Bacillati</taxon>
        <taxon>Bacillota</taxon>
        <taxon>Limnochordia</taxon>
        <taxon>Limnochordales</taxon>
        <taxon>Limnochordaceae</taxon>
        <taxon>Limnochorda</taxon>
    </lineage>
</organism>
<accession>A0A0K2SFI9</accession>
<evidence type="ECO:0000256" key="8">
    <source>
        <dbReference type="ARBA" id="ARBA00022932"/>
    </source>
</evidence>
<evidence type="ECO:0000259" key="12">
    <source>
        <dbReference type="Pfam" id="PF02767"/>
    </source>
</evidence>
<evidence type="ECO:0000313" key="15">
    <source>
        <dbReference type="Proteomes" id="UP000065807"/>
    </source>
</evidence>
<feature type="domain" description="DNA polymerase III beta sliding clamp central" evidence="12">
    <location>
        <begin position="134"/>
        <end position="191"/>
    </location>
</feature>
<keyword evidence="9" id="KW-0238">DNA-binding</keyword>
<evidence type="ECO:0000259" key="13">
    <source>
        <dbReference type="Pfam" id="PF02768"/>
    </source>
</evidence>
<reference evidence="15" key="1">
    <citation type="submission" date="2015-07" db="EMBL/GenBank/DDBJ databases">
        <title>Complete genome sequence and phylogenetic analysis of Limnochorda pilosa.</title>
        <authorList>
            <person name="Watanabe M."/>
            <person name="Kojima H."/>
            <person name="Fukui M."/>
        </authorList>
    </citation>
    <scope>NUCLEOTIDE SEQUENCE [LARGE SCALE GENOMIC DNA]</scope>
    <source>
        <strain evidence="15">HC45</strain>
    </source>
</reference>
<dbReference type="KEGG" id="lpil:LIP_0002"/>
<gene>
    <name evidence="14" type="ORF">LIP_0002</name>
</gene>
<feature type="domain" description="DNA polymerase III beta sliding clamp central" evidence="12">
    <location>
        <begin position="211"/>
        <end position="264"/>
    </location>
</feature>
<dbReference type="InterPro" id="IPR022635">
    <property type="entry name" value="DNA_polIII_beta_C"/>
</dbReference>
<comment type="similarity">
    <text evidence="2 10">Belongs to the beta sliding clamp family.</text>
</comment>
<dbReference type="EMBL" id="AP014924">
    <property type="protein sequence ID" value="BAS25863.1"/>
    <property type="molecule type" value="Genomic_DNA"/>
</dbReference>
<comment type="subcellular location">
    <subcellularLocation>
        <location evidence="1 10">Cytoplasm</location>
    </subcellularLocation>
</comment>
<keyword evidence="4 10" id="KW-0963">Cytoplasm</keyword>
<name>A0A0K2SFI9_LIMPI</name>
<keyword evidence="7 10" id="KW-0235">DNA replication</keyword>
<dbReference type="PANTHER" id="PTHR30478">
    <property type="entry name" value="DNA POLYMERASE III SUBUNIT BETA"/>
    <property type="match status" value="1"/>
</dbReference>
<keyword evidence="5 10" id="KW-0808">Transferase</keyword>
<evidence type="ECO:0000256" key="1">
    <source>
        <dbReference type="ARBA" id="ARBA00004496"/>
    </source>
</evidence>
<dbReference type="Proteomes" id="UP000065807">
    <property type="component" value="Chromosome"/>
</dbReference>
<keyword evidence="15" id="KW-1185">Reference proteome</keyword>
<keyword evidence="6 10" id="KW-0548">Nucleotidyltransferase</keyword>
<dbReference type="SMART" id="SM00480">
    <property type="entry name" value="POL3Bc"/>
    <property type="match status" value="1"/>
</dbReference>
<dbReference type="PANTHER" id="PTHR30478:SF0">
    <property type="entry name" value="BETA SLIDING CLAMP"/>
    <property type="match status" value="1"/>
</dbReference>
<dbReference type="STRING" id="1555112.LIP_0002"/>
<dbReference type="InterPro" id="IPR022637">
    <property type="entry name" value="DNA_polIII_beta_cen"/>
</dbReference>
<evidence type="ECO:0000256" key="2">
    <source>
        <dbReference type="ARBA" id="ARBA00010752"/>
    </source>
</evidence>
<dbReference type="RefSeq" id="WP_068132658.1">
    <property type="nucleotide sequence ID" value="NZ_AP014924.1"/>
</dbReference>
<dbReference type="OrthoDB" id="8421503at2"/>
<dbReference type="GO" id="GO:0003677">
    <property type="term" value="F:DNA binding"/>
    <property type="evidence" value="ECO:0007669"/>
    <property type="project" value="UniProtKB-UniRule"/>
</dbReference>
<dbReference type="GO" id="GO:0005737">
    <property type="term" value="C:cytoplasm"/>
    <property type="evidence" value="ECO:0007669"/>
    <property type="project" value="UniProtKB-SubCell"/>
</dbReference>
<evidence type="ECO:0000256" key="3">
    <source>
        <dbReference type="ARBA" id="ARBA00021035"/>
    </source>
</evidence>
<dbReference type="Gene3D" id="3.10.150.10">
    <property type="entry name" value="DNA Polymerase III, subunit A, domain 2"/>
    <property type="match status" value="1"/>
</dbReference>
<dbReference type="PIRSF" id="PIRSF000804">
    <property type="entry name" value="DNA_pol_III_b"/>
    <property type="match status" value="1"/>
</dbReference>
<dbReference type="InterPro" id="IPR022634">
    <property type="entry name" value="DNA_polIII_beta_N"/>
</dbReference>
<evidence type="ECO:0000256" key="9">
    <source>
        <dbReference type="ARBA" id="ARBA00023125"/>
    </source>
</evidence>
<dbReference type="InterPro" id="IPR001001">
    <property type="entry name" value="DNA_polIII_beta"/>
</dbReference>
<reference evidence="15" key="2">
    <citation type="journal article" date="2016" name="Int. J. Syst. Evol. Microbiol.">
        <title>Complete genome sequence and cell structure of Limnochorda pilosa, a Gram-negative spore-former within the phylum Firmicutes.</title>
        <authorList>
            <person name="Watanabe M."/>
            <person name="Kojima H."/>
            <person name="Fukui M."/>
        </authorList>
    </citation>
    <scope>NUCLEOTIDE SEQUENCE [LARGE SCALE GENOMIC DNA]</scope>
    <source>
        <strain evidence="15">HC45</strain>
    </source>
</reference>
<protein>
    <recommendedName>
        <fullName evidence="3 10">Beta sliding clamp</fullName>
    </recommendedName>
</protein>
<keyword evidence="8 10" id="KW-0239">DNA-directed DNA polymerase</keyword>